<dbReference type="GO" id="GO:0004527">
    <property type="term" value="F:exonuclease activity"/>
    <property type="evidence" value="ECO:0007669"/>
    <property type="project" value="UniProtKB-KW"/>
</dbReference>
<dbReference type="InterPro" id="IPR000305">
    <property type="entry name" value="GIY-YIG_endonuc"/>
</dbReference>
<accession>A0ABW5SCP3</accession>
<keyword evidence="11" id="KW-0269">Exonuclease</keyword>
<dbReference type="EMBL" id="JBHULZ010000026">
    <property type="protein sequence ID" value="MFD2697518.1"/>
    <property type="molecule type" value="Genomic_DNA"/>
</dbReference>
<keyword evidence="6" id="KW-0742">SOS response</keyword>
<evidence type="ECO:0000256" key="3">
    <source>
        <dbReference type="ARBA" id="ARBA00022801"/>
    </source>
</evidence>
<reference evidence="12" key="1">
    <citation type="journal article" date="2019" name="Int. J. Syst. Evol. Microbiol.">
        <title>The Global Catalogue of Microorganisms (GCM) 10K type strain sequencing project: providing services to taxonomists for standard genome sequencing and annotation.</title>
        <authorList>
            <consortium name="The Broad Institute Genomics Platform"/>
            <consortium name="The Broad Institute Genome Sequencing Center for Infectious Disease"/>
            <person name="Wu L."/>
            <person name="Ma J."/>
        </authorList>
    </citation>
    <scope>NUCLEOTIDE SEQUENCE [LARGE SCALE GENOMIC DNA]</scope>
    <source>
        <strain evidence="12">KCTC 42255</strain>
    </source>
</reference>
<dbReference type="InterPro" id="IPR050066">
    <property type="entry name" value="UvrABC_protein_C"/>
</dbReference>
<dbReference type="SMART" id="SM00479">
    <property type="entry name" value="EXOIII"/>
    <property type="match status" value="1"/>
</dbReference>
<comment type="caution">
    <text evidence="11">The sequence shown here is derived from an EMBL/GenBank/DDBJ whole genome shotgun (WGS) entry which is preliminary data.</text>
</comment>
<evidence type="ECO:0000259" key="10">
    <source>
        <dbReference type="PROSITE" id="PS50164"/>
    </source>
</evidence>
<keyword evidence="5" id="KW-0234">DNA repair</keyword>
<keyword evidence="4" id="KW-0267">Excision nuclease</keyword>
<dbReference type="CDD" id="cd10434">
    <property type="entry name" value="GIY-YIG_UvrC_Cho"/>
    <property type="match status" value="1"/>
</dbReference>
<evidence type="ECO:0000313" key="11">
    <source>
        <dbReference type="EMBL" id="MFD2697518.1"/>
    </source>
</evidence>
<evidence type="ECO:0000256" key="8">
    <source>
        <dbReference type="ARBA" id="ARBA00042138"/>
    </source>
</evidence>
<dbReference type="InterPro" id="IPR047296">
    <property type="entry name" value="GIY-YIG_UvrC_Cho"/>
</dbReference>
<dbReference type="InterPro" id="IPR036397">
    <property type="entry name" value="RNaseH_sf"/>
</dbReference>
<dbReference type="InterPro" id="IPR006054">
    <property type="entry name" value="DnaQ"/>
</dbReference>
<name>A0ABW5SCP3_9FLAO</name>
<evidence type="ECO:0000256" key="7">
    <source>
        <dbReference type="ARBA" id="ARBA00040756"/>
    </source>
</evidence>
<proteinExistence type="predicted"/>
<dbReference type="InterPro" id="IPR035901">
    <property type="entry name" value="GIY-YIG_endonuc_sf"/>
</dbReference>
<dbReference type="Pfam" id="PF00929">
    <property type="entry name" value="RNase_T"/>
    <property type="match status" value="1"/>
</dbReference>
<keyword evidence="3" id="KW-0378">Hydrolase</keyword>
<protein>
    <recommendedName>
        <fullName evidence="7">Excinuclease cho</fullName>
    </recommendedName>
    <alternativeName>
        <fullName evidence="9">Endonuclease cho</fullName>
    </alternativeName>
    <alternativeName>
        <fullName evidence="8">UvrC homolog protein</fullName>
    </alternativeName>
</protein>
<dbReference type="InterPro" id="IPR012337">
    <property type="entry name" value="RNaseH-like_sf"/>
</dbReference>
<dbReference type="SUPFAM" id="SSF53098">
    <property type="entry name" value="Ribonuclease H-like"/>
    <property type="match status" value="1"/>
</dbReference>
<dbReference type="NCBIfam" id="TIGR00573">
    <property type="entry name" value="dnaq"/>
    <property type="match status" value="1"/>
</dbReference>
<gene>
    <name evidence="11" type="ORF">ACFSQ0_05905</name>
</gene>
<dbReference type="CDD" id="cd06127">
    <property type="entry name" value="DEDDh"/>
    <property type="match status" value="1"/>
</dbReference>
<dbReference type="Proteomes" id="UP001597357">
    <property type="component" value="Unassembled WGS sequence"/>
</dbReference>
<dbReference type="Gene3D" id="3.40.1440.10">
    <property type="entry name" value="GIY-YIG endonuclease"/>
    <property type="match status" value="1"/>
</dbReference>
<dbReference type="SMART" id="SM00465">
    <property type="entry name" value="GIYc"/>
    <property type="match status" value="1"/>
</dbReference>
<dbReference type="SUPFAM" id="SSF82771">
    <property type="entry name" value="GIY-YIG endonuclease"/>
    <property type="match status" value="1"/>
</dbReference>
<keyword evidence="11" id="KW-0540">Nuclease</keyword>
<evidence type="ECO:0000313" key="12">
    <source>
        <dbReference type="Proteomes" id="UP001597357"/>
    </source>
</evidence>
<dbReference type="PANTHER" id="PTHR30562">
    <property type="entry name" value="UVRC/OXIDOREDUCTASE"/>
    <property type="match status" value="1"/>
</dbReference>
<dbReference type="PROSITE" id="PS50164">
    <property type="entry name" value="GIY_YIG"/>
    <property type="match status" value="1"/>
</dbReference>
<evidence type="ECO:0000256" key="6">
    <source>
        <dbReference type="ARBA" id="ARBA00023236"/>
    </source>
</evidence>
<dbReference type="PANTHER" id="PTHR30562:SF10">
    <property type="entry name" value="EXCINUCLEASE CHO"/>
    <property type="match status" value="1"/>
</dbReference>
<keyword evidence="12" id="KW-1185">Reference proteome</keyword>
<dbReference type="Gene3D" id="3.30.420.10">
    <property type="entry name" value="Ribonuclease H-like superfamily/Ribonuclease H"/>
    <property type="match status" value="1"/>
</dbReference>
<keyword evidence="2" id="KW-0228">DNA excision</keyword>
<evidence type="ECO:0000256" key="2">
    <source>
        <dbReference type="ARBA" id="ARBA00022769"/>
    </source>
</evidence>
<evidence type="ECO:0000256" key="1">
    <source>
        <dbReference type="ARBA" id="ARBA00022763"/>
    </source>
</evidence>
<dbReference type="RefSeq" id="WP_379045534.1">
    <property type="nucleotide sequence ID" value="NZ_JBHULZ010000026.1"/>
</dbReference>
<organism evidence="11 12">
    <name type="scientific">Mesonia sediminis</name>
    <dbReference type="NCBI Taxonomy" id="1703946"/>
    <lineage>
        <taxon>Bacteria</taxon>
        <taxon>Pseudomonadati</taxon>
        <taxon>Bacteroidota</taxon>
        <taxon>Flavobacteriia</taxon>
        <taxon>Flavobacteriales</taxon>
        <taxon>Flavobacteriaceae</taxon>
        <taxon>Mesonia</taxon>
    </lineage>
</organism>
<evidence type="ECO:0000256" key="9">
    <source>
        <dbReference type="ARBA" id="ARBA00042732"/>
    </source>
</evidence>
<sequence length="453" mass="52163">MYAIVDIETTGGKYNEEGVTEIAIYKHDGEQIVDQFISLVNPERPIQAFVVGLTGINNEMLRQAPKFYEVAKRIIEITEDCVLVAHNAKFDYRILRLEYKRLGYSYERNTLCSLELSKKLIPDLPSYSLGKLVKSLGIPITNRHRASGDALATVKLFELLLQKDANKEIVKKAVRSLPKNSLDKKLIRLIEEMPATVGVYYMHNTAGDIIYVGKSKNIRKRINQHFTNTSHKAKKMQIEVQRISIETTGTELLALIKENEAIKKLKPKYNRALKKDIFNYAIEIRENEMGYKTMRIAEAKLADQPLTTFTSLRQAKSFLERVTEDYSLCAKFTGLHKTSGNCFNYTIKKCNGACIGEETPDSYNSRIAELEEKYNYKNQNMIIVDRGRKPDEKSILLIEDGTYLGYAFVTLNHQFEDIKLLKKRLTYAQENRDTRHIIQSYLRRKKNLSVKSF</sequence>
<evidence type="ECO:0000256" key="5">
    <source>
        <dbReference type="ARBA" id="ARBA00023204"/>
    </source>
</evidence>
<feature type="domain" description="GIY-YIG" evidence="10">
    <location>
        <begin position="195"/>
        <end position="271"/>
    </location>
</feature>
<dbReference type="Pfam" id="PF01541">
    <property type="entry name" value="GIY-YIG"/>
    <property type="match status" value="1"/>
</dbReference>
<dbReference type="InterPro" id="IPR013520">
    <property type="entry name" value="Ribonucl_H"/>
</dbReference>
<keyword evidence="1" id="KW-0227">DNA damage</keyword>
<evidence type="ECO:0000256" key="4">
    <source>
        <dbReference type="ARBA" id="ARBA00022881"/>
    </source>
</evidence>